<proteinExistence type="predicted"/>
<dbReference type="Proteomes" id="UP000789920">
    <property type="component" value="Unassembled WGS sequence"/>
</dbReference>
<reference evidence="1" key="1">
    <citation type="submission" date="2021-06" db="EMBL/GenBank/DDBJ databases">
        <authorList>
            <person name="Kallberg Y."/>
            <person name="Tangrot J."/>
            <person name="Rosling A."/>
        </authorList>
    </citation>
    <scope>NUCLEOTIDE SEQUENCE</scope>
    <source>
        <strain evidence="1">MA461A</strain>
    </source>
</reference>
<gene>
    <name evidence="1" type="ORF">RPERSI_LOCUS19505</name>
</gene>
<dbReference type="EMBL" id="CAJVQC010053537">
    <property type="protein sequence ID" value="CAG8793030.1"/>
    <property type="molecule type" value="Genomic_DNA"/>
</dbReference>
<sequence length="43" mass="4629">STRNGDADKIVKIDIDYPYKLPCGPSGLDDIFSGFLNAISAQL</sequence>
<feature type="non-terminal residue" evidence="1">
    <location>
        <position position="43"/>
    </location>
</feature>
<evidence type="ECO:0000313" key="1">
    <source>
        <dbReference type="EMBL" id="CAG8793030.1"/>
    </source>
</evidence>
<keyword evidence="2" id="KW-1185">Reference proteome</keyword>
<protein>
    <submittedName>
        <fullName evidence="1">14202_t:CDS:1</fullName>
    </submittedName>
</protein>
<comment type="caution">
    <text evidence="1">The sequence shown here is derived from an EMBL/GenBank/DDBJ whole genome shotgun (WGS) entry which is preliminary data.</text>
</comment>
<accession>A0ACA9RH87</accession>
<feature type="non-terminal residue" evidence="1">
    <location>
        <position position="1"/>
    </location>
</feature>
<name>A0ACA9RH87_9GLOM</name>
<evidence type="ECO:0000313" key="2">
    <source>
        <dbReference type="Proteomes" id="UP000789920"/>
    </source>
</evidence>
<organism evidence="1 2">
    <name type="scientific">Racocetra persica</name>
    <dbReference type="NCBI Taxonomy" id="160502"/>
    <lineage>
        <taxon>Eukaryota</taxon>
        <taxon>Fungi</taxon>
        <taxon>Fungi incertae sedis</taxon>
        <taxon>Mucoromycota</taxon>
        <taxon>Glomeromycotina</taxon>
        <taxon>Glomeromycetes</taxon>
        <taxon>Diversisporales</taxon>
        <taxon>Gigasporaceae</taxon>
        <taxon>Racocetra</taxon>
    </lineage>
</organism>